<dbReference type="AlphaFoldDB" id="A0A381F9J8"/>
<dbReference type="EMBL" id="UFVS01000001">
    <property type="protein sequence ID" value="SUX43225.1"/>
    <property type="molecule type" value="Genomic_DNA"/>
</dbReference>
<feature type="transmembrane region" description="Helical" evidence="1">
    <location>
        <begin position="74"/>
        <end position="91"/>
    </location>
</feature>
<keyword evidence="1" id="KW-0472">Membrane</keyword>
<gene>
    <name evidence="3" type="ORF">NCTC13560_01880</name>
    <name evidence="2" type="ORF">SAMN05421682_111132</name>
</gene>
<evidence type="ECO:0000313" key="3">
    <source>
        <dbReference type="EMBL" id="SUX43225.1"/>
    </source>
</evidence>
<feature type="transmembrane region" description="Helical" evidence="1">
    <location>
        <begin position="12"/>
        <end position="30"/>
    </location>
</feature>
<proteinExistence type="predicted"/>
<sequence length="92" mass="10975">MLINLKVLWIFYRKLLIPAVLFSLLTSIPAGINFETFSFGFLFIFPLMQYFIYELRLKNEYHFYANFGFSRISFWMITVAFSIILKLISVIL</sequence>
<evidence type="ECO:0000256" key="1">
    <source>
        <dbReference type="SAM" id="Phobius"/>
    </source>
</evidence>
<feature type="transmembrane region" description="Helical" evidence="1">
    <location>
        <begin position="36"/>
        <end position="53"/>
    </location>
</feature>
<organism evidence="3 5">
    <name type="scientific">Chryseobacterium indoltheticum</name>
    <dbReference type="NCBI Taxonomy" id="254"/>
    <lineage>
        <taxon>Bacteria</taxon>
        <taxon>Pseudomonadati</taxon>
        <taxon>Bacteroidota</taxon>
        <taxon>Flavobacteriia</taxon>
        <taxon>Flavobacteriales</taxon>
        <taxon>Weeksellaceae</taxon>
        <taxon>Chryseobacterium group</taxon>
        <taxon>Chryseobacterium</taxon>
    </lineage>
</organism>
<evidence type="ECO:0000313" key="2">
    <source>
        <dbReference type="EMBL" id="SIR03774.1"/>
    </source>
</evidence>
<dbReference type="KEGG" id="cil:EG358_06365"/>
<name>A0A381F9J8_9FLAO</name>
<accession>A0A381F9J8</accession>
<protein>
    <submittedName>
        <fullName evidence="3">Uncharacterized protein</fullName>
    </submittedName>
</protein>
<reference evidence="3 5" key="2">
    <citation type="submission" date="2018-06" db="EMBL/GenBank/DDBJ databases">
        <authorList>
            <consortium name="Pathogen Informatics"/>
            <person name="Doyle S."/>
        </authorList>
    </citation>
    <scope>NUCLEOTIDE SEQUENCE [LARGE SCALE GENOMIC DNA]</scope>
    <source>
        <strain evidence="3 5">NCTC13560</strain>
    </source>
</reference>
<evidence type="ECO:0000313" key="4">
    <source>
        <dbReference type="Proteomes" id="UP000185725"/>
    </source>
</evidence>
<reference evidence="2 4" key="1">
    <citation type="submission" date="2017-01" db="EMBL/GenBank/DDBJ databases">
        <authorList>
            <person name="Varghese N."/>
            <person name="Submissions S."/>
        </authorList>
    </citation>
    <scope>NUCLEOTIDE SEQUENCE [LARGE SCALE GENOMIC DNA]</scope>
    <source>
        <strain evidence="2 4">ATCC 27950</strain>
    </source>
</reference>
<evidence type="ECO:0000313" key="5">
    <source>
        <dbReference type="Proteomes" id="UP000255231"/>
    </source>
</evidence>
<dbReference type="Proteomes" id="UP000185725">
    <property type="component" value="Unassembled WGS sequence"/>
</dbReference>
<keyword evidence="4" id="KW-1185">Reference proteome</keyword>
<dbReference type="Proteomes" id="UP000255231">
    <property type="component" value="Unassembled WGS sequence"/>
</dbReference>
<keyword evidence="1" id="KW-1133">Transmembrane helix</keyword>
<keyword evidence="1" id="KW-0812">Transmembrane</keyword>
<dbReference type="EMBL" id="FTMF01000011">
    <property type="protein sequence ID" value="SIR03774.1"/>
    <property type="molecule type" value="Genomic_DNA"/>
</dbReference>